<dbReference type="GO" id="GO:0005737">
    <property type="term" value="C:cytoplasm"/>
    <property type="evidence" value="ECO:0007669"/>
    <property type="project" value="TreeGrafter"/>
</dbReference>
<dbReference type="eggNOG" id="KOG0516">
    <property type="taxonomic scope" value="Eukaryota"/>
</dbReference>
<dbReference type="GO" id="GO:0035371">
    <property type="term" value="C:microtubule plus-end"/>
    <property type="evidence" value="ECO:0007669"/>
    <property type="project" value="TreeGrafter"/>
</dbReference>
<evidence type="ECO:0000256" key="4">
    <source>
        <dbReference type="ARBA" id="ARBA00038441"/>
    </source>
</evidence>
<dbReference type="GO" id="GO:0051015">
    <property type="term" value="F:actin filament binding"/>
    <property type="evidence" value="ECO:0007669"/>
    <property type="project" value="TreeGrafter"/>
</dbReference>
<dbReference type="SMART" id="SM00243">
    <property type="entry name" value="GAS2"/>
    <property type="match status" value="1"/>
</dbReference>
<dbReference type="GO" id="GO:0001725">
    <property type="term" value="C:stress fiber"/>
    <property type="evidence" value="ECO:0007669"/>
    <property type="project" value="TreeGrafter"/>
</dbReference>
<feature type="region of interest" description="Disordered" evidence="5">
    <location>
        <begin position="915"/>
        <end position="982"/>
    </location>
</feature>
<dbReference type="HOGENOM" id="CLU_013204_0_0_1"/>
<dbReference type="EMBL" id="ADMH02001019">
    <property type="protein sequence ID" value="ETN64397.1"/>
    <property type="molecule type" value="Genomic_DNA"/>
</dbReference>
<accession>W5JJ70</accession>
<dbReference type="GO" id="GO:0001578">
    <property type="term" value="P:microtubule bundle formation"/>
    <property type="evidence" value="ECO:0007669"/>
    <property type="project" value="TreeGrafter"/>
</dbReference>
<feature type="region of interest" description="Disordered" evidence="5">
    <location>
        <begin position="358"/>
        <end position="461"/>
    </location>
</feature>
<protein>
    <recommendedName>
        <fullName evidence="6">GAR domain-containing protein</fullName>
    </recommendedName>
</protein>
<feature type="compositionally biased region" description="Gly residues" evidence="5">
    <location>
        <begin position="201"/>
        <end position="217"/>
    </location>
</feature>
<feature type="compositionally biased region" description="Low complexity" evidence="5">
    <location>
        <begin position="375"/>
        <end position="410"/>
    </location>
</feature>
<evidence type="ECO:0000256" key="3">
    <source>
        <dbReference type="ARBA" id="ARBA00023212"/>
    </source>
</evidence>
<keyword evidence="2" id="KW-0963">Cytoplasm</keyword>
<feature type="region of interest" description="Disordered" evidence="5">
    <location>
        <begin position="526"/>
        <end position="594"/>
    </location>
</feature>
<dbReference type="Gene3D" id="1.10.418.10">
    <property type="entry name" value="Calponin-like domain"/>
    <property type="match status" value="1"/>
</dbReference>
<evidence type="ECO:0000259" key="6">
    <source>
        <dbReference type="PROSITE" id="PS51460"/>
    </source>
</evidence>
<dbReference type="STRING" id="43151.W5JJ70"/>
<dbReference type="Gene3D" id="3.30.920.20">
    <property type="entry name" value="Gas2-like domain"/>
    <property type="match status" value="1"/>
</dbReference>
<feature type="compositionally biased region" description="Low complexity" evidence="5">
    <location>
        <begin position="835"/>
        <end position="848"/>
    </location>
</feature>
<feature type="compositionally biased region" description="Gly residues" evidence="5">
    <location>
        <begin position="531"/>
        <end position="542"/>
    </location>
</feature>
<comment type="subcellular location">
    <subcellularLocation>
        <location evidence="1">Cytoplasm</location>
        <location evidence="1">Cytoskeleton</location>
    </subcellularLocation>
</comment>
<reference evidence="7" key="1">
    <citation type="journal article" date="2010" name="BMC Genomics">
        <title>Combination of measures distinguishes pre-miRNAs from other stem-loops in the genome of the newly sequenced Anopheles darlingi.</title>
        <authorList>
            <person name="Mendes N.D."/>
            <person name="Freitas A.T."/>
            <person name="Vasconcelos A.T."/>
            <person name="Sagot M.F."/>
        </authorList>
    </citation>
    <scope>NUCLEOTIDE SEQUENCE</scope>
</reference>
<dbReference type="PANTHER" id="PTHR46756:SF18">
    <property type="entry name" value="GAS2-LIKE PROTEIN PICKLED EGGS"/>
    <property type="match status" value="1"/>
</dbReference>
<dbReference type="InterPro" id="IPR036534">
    <property type="entry name" value="GAR_dom_sf"/>
</dbReference>
<gene>
    <name evidence="7" type="ORF">AND_003817</name>
</gene>
<organism evidence="7">
    <name type="scientific">Anopheles darlingi</name>
    <name type="common">Mosquito</name>
    <dbReference type="NCBI Taxonomy" id="43151"/>
    <lineage>
        <taxon>Eukaryota</taxon>
        <taxon>Metazoa</taxon>
        <taxon>Ecdysozoa</taxon>
        <taxon>Arthropoda</taxon>
        <taxon>Hexapoda</taxon>
        <taxon>Insecta</taxon>
        <taxon>Pterygota</taxon>
        <taxon>Neoptera</taxon>
        <taxon>Endopterygota</taxon>
        <taxon>Diptera</taxon>
        <taxon>Nematocera</taxon>
        <taxon>Culicoidea</taxon>
        <taxon>Culicidae</taxon>
        <taxon>Anophelinae</taxon>
        <taxon>Anopheles</taxon>
    </lineage>
</organism>
<feature type="region of interest" description="Disordered" evidence="5">
    <location>
        <begin position="727"/>
        <end position="848"/>
    </location>
</feature>
<name>W5JJ70_ANODA</name>
<dbReference type="VEuPathDB" id="VectorBase:ADAR2_002912"/>
<dbReference type="PROSITE" id="PS51460">
    <property type="entry name" value="GAR"/>
    <property type="match status" value="1"/>
</dbReference>
<feature type="compositionally biased region" description="Polar residues" evidence="5">
    <location>
        <begin position="558"/>
        <end position="570"/>
    </location>
</feature>
<dbReference type="GO" id="GO:0051764">
    <property type="term" value="P:actin crosslink formation"/>
    <property type="evidence" value="ECO:0007669"/>
    <property type="project" value="TreeGrafter"/>
</dbReference>
<dbReference type="FunCoup" id="W5JJ70">
    <property type="interactions" value="10"/>
</dbReference>
<dbReference type="AlphaFoldDB" id="W5JJ70"/>
<dbReference type="GO" id="GO:1904825">
    <property type="term" value="P:protein localization to microtubule plus-end"/>
    <property type="evidence" value="ECO:0007669"/>
    <property type="project" value="TreeGrafter"/>
</dbReference>
<sequence length="982" mass="104388">MVPANAWPREGTFRFFSEFCAVDEPPLIVTNANHEYELSLCDRFALNPLGADYWRLTVAEILYVDTHANNVRAAAEQYIARRQARNKSMTKSITSGLAGPILNMGNVHFLAAAKSGTFFSRDNVSNFITWCRKSLQILECLLFETDDLIMRKNEKHVILCLLEVARRGAKFGMLAPMLVQMERQIDREIAADNRANAGVGCGTQTEGGDGNGAGNGISTGTETELYDSDSEEEDDGAESPMLMYGPQPQIVTNDLKSLDEMVRDLVEKCTCPSQFPMVRVSEGKYRIGDTKVLIFVRILRSHVMVRVGGGWDTLAHYLDKHDPCRCRSQHRSSASARLITKTTNANGIELHKAQVHYDRSGSPWKATGGTGANQNGSPINSGGSSSNTNTLSPPSRARSRSRSPSAQRQRPPADHQDKLQPPGSPLKTSRRSVSPSPRRMVTDASGANTKRKPVSGNVPSNGAVAATAVGVHFECDKEMAVNGKTDLTTVVSNAEDDKNRYESVSDNGSEISDEGYRSLGLVHGAAQQIGTGPGGQGTGRKGLGNSQHSSEDADTNAHLDTTGSDTQTSPTEDEASNKTNDEDEPDLATISDSEVPVNGALGAVETSNQHDSLLHDCTDGVDRVRNDGPTSAFENYGVFVNDDEITVDIANATGLRKTGFSDKIMDRPITASGGLLGAGCSGASAGTRIPRSPVAPRRKESTESSTSTPTTVTDELASVSAVGGRGVTGIASPLHQQRKQPNVKSIARKPNAPAGPAVEPAPASSGTNTWSGRPAKKRSSLTTQTFTGKPATPAPFTRNSPVRASLGAERSPMMVGTGGTRRSLRANHAGTFNGNSSASANTSPSKSSDPVALLVMQIKETLDSGSDNTQIVERVRRLVSQSSGETNSEFASDFTTAWVHSNGNLDRAKVIMGVGDGTGTPEGSPLKSQGSLSKRASTLSTASDSTQATNCRSDLASVVSPRRLDKGLSKIPAPVRSNTGLY</sequence>
<dbReference type="InParanoid" id="W5JJ70"/>
<dbReference type="GO" id="GO:0008093">
    <property type="term" value="F:cytoskeletal anchor activity"/>
    <property type="evidence" value="ECO:0007669"/>
    <property type="project" value="TreeGrafter"/>
</dbReference>
<dbReference type="FunFam" id="3.30.920.20:FF:000004">
    <property type="entry name" value="GAS2-like protein 1 isoform X1"/>
    <property type="match status" value="1"/>
</dbReference>
<feature type="compositionally biased region" description="Acidic residues" evidence="5">
    <location>
        <begin position="224"/>
        <end position="237"/>
    </location>
</feature>
<feature type="compositionally biased region" description="Polar residues" evidence="5">
    <location>
        <begin position="926"/>
        <end position="952"/>
    </location>
</feature>
<dbReference type="InterPro" id="IPR003108">
    <property type="entry name" value="GAR_dom"/>
</dbReference>
<reference evidence="7" key="2">
    <citation type="submission" date="2010-05" db="EMBL/GenBank/DDBJ databases">
        <authorList>
            <person name="Almeida L.G."/>
            <person name="Nicolas M.F."/>
            <person name="Souza R.C."/>
            <person name="Vasconcelos A.T.R."/>
        </authorList>
    </citation>
    <scope>NUCLEOTIDE SEQUENCE</scope>
</reference>
<dbReference type="SUPFAM" id="SSF143575">
    <property type="entry name" value="GAS2 domain-like"/>
    <property type="match status" value="1"/>
</dbReference>
<comment type="caution">
    <text evidence="7">The sequence shown here is derived from an EMBL/GenBank/DDBJ whole genome shotgun (WGS) entry which is preliminary data.</text>
</comment>
<feature type="region of interest" description="Disordered" evidence="5">
    <location>
        <begin position="681"/>
        <end position="713"/>
    </location>
</feature>
<comment type="similarity">
    <text evidence="4">Belongs to the GAS2 family.</text>
</comment>
<dbReference type="InterPro" id="IPR036872">
    <property type="entry name" value="CH_dom_sf"/>
</dbReference>
<evidence type="ECO:0000256" key="1">
    <source>
        <dbReference type="ARBA" id="ARBA00004245"/>
    </source>
</evidence>
<feature type="region of interest" description="Disordered" evidence="5">
    <location>
        <begin position="201"/>
        <end position="246"/>
    </location>
</feature>
<dbReference type="Pfam" id="PF02187">
    <property type="entry name" value="GAS2"/>
    <property type="match status" value="1"/>
</dbReference>
<reference evidence="7" key="3">
    <citation type="journal article" date="2013" name="Nucleic Acids Res.">
        <title>The genome of Anopheles darlingi, the main neotropical malaria vector.</title>
        <authorList>
            <person name="Marinotti O."/>
            <person name="Cerqueira G.C."/>
            <person name="de Almeida L.G."/>
            <person name="Ferro M.I."/>
            <person name="Loreto E.L."/>
            <person name="Zaha A."/>
            <person name="Teixeira S.M."/>
            <person name="Wespiser A.R."/>
            <person name="Almeida E Silva A."/>
            <person name="Schlindwein A.D."/>
            <person name="Pacheco A.C."/>
            <person name="Silva A.L."/>
            <person name="Graveley B.R."/>
            <person name="Walenz B.P."/>
            <person name="Lima Bde A."/>
            <person name="Ribeiro C.A."/>
            <person name="Nunes-Silva C.G."/>
            <person name="de Carvalho C.R."/>
            <person name="Soares C.M."/>
            <person name="de Menezes C.B."/>
            <person name="Matiolli C."/>
            <person name="Caffrey D."/>
            <person name="Araujo D.A."/>
            <person name="de Oliveira D.M."/>
            <person name="Golenbock D."/>
            <person name="Grisard E.C."/>
            <person name="Fantinatti-Garboggini F."/>
            <person name="de Carvalho F.M."/>
            <person name="Barcellos F.G."/>
            <person name="Prosdocimi F."/>
            <person name="May G."/>
            <person name="Azevedo Junior G.M."/>
            <person name="Guimaraes G.M."/>
            <person name="Goldman G.H."/>
            <person name="Padilha I.Q."/>
            <person name="Batista Jda S."/>
            <person name="Ferro J.A."/>
            <person name="Ribeiro J.M."/>
            <person name="Fietto J.L."/>
            <person name="Dabbas K.M."/>
            <person name="Cerdeira L."/>
            <person name="Agnez-Lima L.F."/>
            <person name="Brocchi M."/>
            <person name="de Carvalho M.O."/>
            <person name="Teixeira Mde M."/>
            <person name="Diniz Maia Mde M."/>
            <person name="Goldman M.H."/>
            <person name="Cruz Schneider M.P."/>
            <person name="Felipe M.S."/>
            <person name="Hungria M."/>
            <person name="Nicolas M.F."/>
            <person name="Pereira M."/>
            <person name="Montes M.A."/>
            <person name="Cantao M.E."/>
            <person name="Vincentz M."/>
            <person name="Rafael M.S."/>
            <person name="Silverman N."/>
            <person name="Stoco P.H."/>
            <person name="Souza R.C."/>
            <person name="Vicentini R."/>
            <person name="Gazzinelli R.T."/>
            <person name="Neves Rde O."/>
            <person name="Silva R."/>
            <person name="Astolfi-Filho S."/>
            <person name="Maciel T.E."/>
            <person name="Urmenyi T.P."/>
            <person name="Tadei W.P."/>
            <person name="Camargo E.P."/>
            <person name="de Vasconcelos A.T."/>
        </authorList>
    </citation>
    <scope>NUCLEOTIDE SEQUENCE</scope>
</reference>
<evidence type="ECO:0000256" key="2">
    <source>
        <dbReference type="ARBA" id="ARBA00022490"/>
    </source>
</evidence>
<proteinExistence type="inferred from homology"/>
<dbReference type="OMA" id="VADCQKQ"/>
<evidence type="ECO:0000256" key="5">
    <source>
        <dbReference type="SAM" id="MobiDB-lite"/>
    </source>
</evidence>
<dbReference type="GO" id="GO:0031110">
    <property type="term" value="P:regulation of microtubule polymerization or depolymerization"/>
    <property type="evidence" value="ECO:0007669"/>
    <property type="project" value="TreeGrafter"/>
</dbReference>
<dbReference type="GO" id="GO:0008017">
    <property type="term" value="F:microtubule binding"/>
    <property type="evidence" value="ECO:0007669"/>
    <property type="project" value="InterPro"/>
</dbReference>
<feature type="compositionally biased region" description="Low complexity" evidence="5">
    <location>
        <begin position="750"/>
        <end position="763"/>
    </location>
</feature>
<evidence type="ECO:0000313" key="7">
    <source>
        <dbReference type="EMBL" id="ETN64397.1"/>
    </source>
</evidence>
<dbReference type="GO" id="GO:0005884">
    <property type="term" value="C:actin filament"/>
    <property type="evidence" value="ECO:0007669"/>
    <property type="project" value="TreeGrafter"/>
</dbReference>
<keyword evidence="3" id="KW-0206">Cytoskeleton</keyword>
<dbReference type="PANTHER" id="PTHR46756">
    <property type="entry name" value="TRANSGELIN"/>
    <property type="match status" value="1"/>
</dbReference>
<feature type="domain" description="GAR" evidence="6">
    <location>
        <begin position="253"/>
        <end position="325"/>
    </location>
</feature>
<feature type="compositionally biased region" description="Low complexity" evidence="5">
    <location>
        <begin position="703"/>
        <end position="713"/>
    </location>
</feature>
<dbReference type="SUPFAM" id="SSF47576">
    <property type="entry name" value="Calponin-homology domain, CH-domain"/>
    <property type="match status" value="1"/>
</dbReference>
<dbReference type="VEuPathDB" id="VectorBase:ADAC003817"/>